<keyword evidence="4" id="KW-1185">Reference proteome</keyword>
<evidence type="ECO:0000313" key="4">
    <source>
        <dbReference type="Proteomes" id="UP000602198"/>
    </source>
</evidence>
<dbReference type="Pfam" id="PF13561">
    <property type="entry name" value="adh_short_C2"/>
    <property type="match status" value="1"/>
</dbReference>
<dbReference type="EMBL" id="JAERRJ010000009">
    <property type="protein sequence ID" value="MBL1077527.1"/>
    <property type="molecule type" value="Genomic_DNA"/>
</dbReference>
<dbReference type="InterPro" id="IPR057326">
    <property type="entry name" value="KR_dom"/>
</dbReference>
<sequence length="245" mass="25566">MKLEGRAVVVTGATQGLGFAIASQMLAEGAAVMCAARTAGNFQALKEQFPDRALFQSADVTDPDAVERLMRAAVESFGGLDVVVANAGVSRDGRIEHLAPGDWDAMVATNLTGTFLCTRAAVPHMRERGGVIINMSSSMASRVAVGAAGYSATKAAIEMFTRTSAIELGQYRIRVNALAPGILDAGMGGRLAEHERVWAAYRKRFALGRAGAVTEAARAAVFLASADASYVNGAVLDVNGGLMWA</sequence>
<name>A0ABS1MA77_9NOCA</name>
<dbReference type="PANTHER" id="PTHR42760:SF40">
    <property type="entry name" value="3-OXOACYL-[ACYL-CARRIER-PROTEIN] REDUCTASE, CHLOROPLASTIC"/>
    <property type="match status" value="1"/>
</dbReference>
<dbReference type="PANTHER" id="PTHR42760">
    <property type="entry name" value="SHORT-CHAIN DEHYDROGENASES/REDUCTASES FAMILY MEMBER"/>
    <property type="match status" value="1"/>
</dbReference>
<dbReference type="PRINTS" id="PR00081">
    <property type="entry name" value="GDHRDH"/>
</dbReference>
<feature type="domain" description="Ketoreductase" evidence="2">
    <location>
        <begin position="6"/>
        <end position="194"/>
    </location>
</feature>
<dbReference type="RefSeq" id="WP_201950921.1">
    <property type="nucleotide sequence ID" value="NZ_JAERRJ010000009.1"/>
</dbReference>
<dbReference type="InterPro" id="IPR036291">
    <property type="entry name" value="NAD(P)-bd_dom_sf"/>
</dbReference>
<dbReference type="Gene3D" id="3.40.50.720">
    <property type="entry name" value="NAD(P)-binding Rossmann-like Domain"/>
    <property type="match status" value="1"/>
</dbReference>
<dbReference type="SMART" id="SM00822">
    <property type="entry name" value="PKS_KR"/>
    <property type="match status" value="1"/>
</dbReference>
<organism evidence="3 4">
    <name type="scientific">Nocardia acididurans</name>
    <dbReference type="NCBI Taxonomy" id="2802282"/>
    <lineage>
        <taxon>Bacteria</taxon>
        <taxon>Bacillati</taxon>
        <taxon>Actinomycetota</taxon>
        <taxon>Actinomycetes</taxon>
        <taxon>Mycobacteriales</taxon>
        <taxon>Nocardiaceae</taxon>
        <taxon>Nocardia</taxon>
    </lineage>
</organism>
<gene>
    <name evidence="3" type="ORF">JK358_24275</name>
</gene>
<evidence type="ECO:0000313" key="3">
    <source>
        <dbReference type="EMBL" id="MBL1077527.1"/>
    </source>
</evidence>
<comment type="similarity">
    <text evidence="1">Belongs to the short-chain dehydrogenases/reductases (SDR) family.</text>
</comment>
<dbReference type="Proteomes" id="UP000602198">
    <property type="component" value="Unassembled WGS sequence"/>
</dbReference>
<proteinExistence type="inferred from homology"/>
<dbReference type="PRINTS" id="PR00080">
    <property type="entry name" value="SDRFAMILY"/>
</dbReference>
<evidence type="ECO:0000256" key="1">
    <source>
        <dbReference type="ARBA" id="ARBA00006484"/>
    </source>
</evidence>
<protein>
    <submittedName>
        <fullName evidence="3">SDR family oxidoreductase</fullName>
    </submittedName>
</protein>
<dbReference type="InterPro" id="IPR002347">
    <property type="entry name" value="SDR_fam"/>
</dbReference>
<dbReference type="SUPFAM" id="SSF51735">
    <property type="entry name" value="NAD(P)-binding Rossmann-fold domains"/>
    <property type="match status" value="1"/>
</dbReference>
<evidence type="ECO:0000259" key="2">
    <source>
        <dbReference type="SMART" id="SM00822"/>
    </source>
</evidence>
<comment type="caution">
    <text evidence="3">The sequence shown here is derived from an EMBL/GenBank/DDBJ whole genome shotgun (WGS) entry which is preliminary data.</text>
</comment>
<accession>A0ABS1MA77</accession>
<reference evidence="3 4" key="1">
    <citation type="submission" date="2021-01" db="EMBL/GenBank/DDBJ databases">
        <title>WGS of actinomycetes isolated from Thailand.</title>
        <authorList>
            <person name="Thawai C."/>
        </authorList>
    </citation>
    <scope>NUCLEOTIDE SEQUENCE [LARGE SCALE GENOMIC DNA]</scope>
    <source>
        <strain evidence="3 4">LPG 2</strain>
    </source>
</reference>